<dbReference type="Pfam" id="PF05975">
    <property type="entry name" value="EcsB"/>
    <property type="match status" value="1"/>
</dbReference>
<evidence type="ECO:0000313" key="3">
    <source>
        <dbReference type="Proteomes" id="UP000006190"/>
    </source>
</evidence>
<dbReference type="STRING" id="883113.HMPREF9708_00523"/>
<dbReference type="HOGENOM" id="CLU_054332_1_0_9"/>
<dbReference type="eggNOG" id="COG4473">
    <property type="taxonomic scope" value="Bacteria"/>
</dbReference>
<protein>
    <recommendedName>
        <fullName evidence="4">Bacterial ABC transporter protein EcsB</fullName>
    </recommendedName>
</protein>
<dbReference type="RefSeq" id="WP_006308550.1">
    <property type="nucleotide sequence ID" value="NZ_JH601133.1"/>
</dbReference>
<gene>
    <name evidence="2" type="ORF">HMPREF9708_00523</name>
</gene>
<feature type="transmembrane region" description="Helical" evidence="1">
    <location>
        <begin position="293"/>
        <end position="312"/>
    </location>
</feature>
<keyword evidence="1" id="KW-0812">Transmembrane</keyword>
<dbReference type="PIRSF" id="PIRSF037259">
    <property type="entry name" value="EcsB_ABC"/>
    <property type="match status" value="1"/>
</dbReference>
<name>H3NI95_9LACT</name>
<dbReference type="OrthoDB" id="2447941at2"/>
<proteinExistence type="predicted"/>
<sequence length="428" mass="49730">MNNLQDLFKDRIMKRLKEIGKYSRLIFNDHLSIILFGLIGFLLLIYQQLLNQLSGEVSLTFRLGLTSLITLTLVLFIQFGSPYWLNEPADDAYLFGCGKEWLSYWRRGLFYSMGISALLLVPVVVVLMPLIAAVSAWQANQSLLLIGIILLLKMLQLFNLHLNVMRTPRHPKDRFKAGAFMVSLGGLIFLSLWVGHPWYIGLYLITILWLGLFTLMRYQRLKDGRLDFHYAIQESLKQRARFYKFVSLFANVPEVVPSIKRRKFLDPLIQALTLKPMNRYQYYYLRLMMRNDIYSGIWIRVSLFIAIMYQMVKHSVLLSVLLGGIGYLLTTIQLLPILRLNHSHPFQKIYPVQDEQLRIRSFKQVLLQILMIQSLCYLLGLVVAMGFSLDVLLVLLLEVGILVGILYGYLPFWFHKYAGPNQILPQKK</sequence>
<evidence type="ECO:0000256" key="1">
    <source>
        <dbReference type="SAM" id="Phobius"/>
    </source>
</evidence>
<feature type="transmembrane region" description="Helical" evidence="1">
    <location>
        <begin position="365"/>
        <end position="385"/>
    </location>
</feature>
<feature type="transmembrane region" description="Helical" evidence="1">
    <location>
        <begin position="143"/>
        <end position="165"/>
    </location>
</feature>
<feature type="transmembrane region" description="Helical" evidence="1">
    <location>
        <begin position="391"/>
        <end position="410"/>
    </location>
</feature>
<feature type="transmembrane region" description="Helical" evidence="1">
    <location>
        <begin position="177"/>
        <end position="194"/>
    </location>
</feature>
<accession>H3NI95</accession>
<keyword evidence="1" id="KW-1133">Transmembrane helix</keyword>
<feature type="transmembrane region" description="Helical" evidence="1">
    <location>
        <begin position="109"/>
        <end position="137"/>
    </location>
</feature>
<feature type="transmembrane region" description="Helical" evidence="1">
    <location>
        <begin position="25"/>
        <end position="47"/>
    </location>
</feature>
<dbReference type="AlphaFoldDB" id="H3NI95"/>
<dbReference type="Proteomes" id="UP000006190">
    <property type="component" value="Unassembled WGS sequence"/>
</dbReference>
<keyword evidence="1" id="KW-0472">Membrane</keyword>
<feature type="transmembrane region" description="Helical" evidence="1">
    <location>
        <begin position="318"/>
        <end position="338"/>
    </location>
</feature>
<dbReference type="GO" id="GO:0016020">
    <property type="term" value="C:membrane"/>
    <property type="evidence" value="ECO:0007669"/>
    <property type="project" value="InterPro"/>
</dbReference>
<dbReference type="EMBL" id="AGEG01000003">
    <property type="protein sequence ID" value="EHR37894.1"/>
    <property type="molecule type" value="Genomic_DNA"/>
</dbReference>
<dbReference type="PATRIC" id="fig|883113.3.peg.525"/>
<feature type="transmembrane region" description="Helical" evidence="1">
    <location>
        <begin position="59"/>
        <end position="77"/>
    </location>
</feature>
<organism evidence="2 3">
    <name type="scientific">Facklamia languida CCUG 37842</name>
    <dbReference type="NCBI Taxonomy" id="883113"/>
    <lineage>
        <taxon>Bacteria</taxon>
        <taxon>Bacillati</taxon>
        <taxon>Bacillota</taxon>
        <taxon>Bacilli</taxon>
        <taxon>Lactobacillales</taxon>
        <taxon>Aerococcaceae</taxon>
        <taxon>Facklamia</taxon>
    </lineage>
</organism>
<keyword evidence="3" id="KW-1185">Reference proteome</keyword>
<dbReference type="InterPro" id="IPR010288">
    <property type="entry name" value="EcsB_ABC"/>
</dbReference>
<evidence type="ECO:0000313" key="2">
    <source>
        <dbReference type="EMBL" id="EHR37894.1"/>
    </source>
</evidence>
<comment type="caution">
    <text evidence="2">The sequence shown here is derived from an EMBL/GenBank/DDBJ whole genome shotgun (WGS) entry which is preliminary data.</text>
</comment>
<evidence type="ECO:0008006" key="4">
    <source>
        <dbReference type="Google" id="ProtNLM"/>
    </source>
</evidence>
<feature type="transmembrane region" description="Helical" evidence="1">
    <location>
        <begin position="200"/>
        <end position="218"/>
    </location>
</feature>
<reference evidence="2 3" key="1">
    <citation type="submission" date="2012-01" db="EMBL/GenBank/DDBJ databases">
        <title>The Genome Sequence of Facklamia languida CCUG 37842.</title>
        <authorList>
            <consortium name="The Broad Institute Genome Sequencing Platform"/>
            <person name="Earl A."/>
            <person name="Ward D."/>
            <person name="Feldgarden M."/>
            <person name="Gevers D."/>
            <person name="Huys G."/>
            <person name="Young S.K."/>
            <person name="Zeng Q."/>
            <person name="Gargeya S."/>
            <person name="Fitzgerald M."/>
            <person name="Haas B."/>
            <person name="Abouelleil A."/>
            <person name="Alvarado L."/>
            <person name="Arachchi H.M."/>
            <person name="Berlin A."/>
            <person name="Chapman S.B."/>
            <person name="Gearin G."/>
            <person name="Goldberg J."/>
            <person name="Griggs A."/>
            <person name="Gujja S."/>
            <person name="Hansen M."/>
            <person name="Heiman D."/>
            <person name="Howarth C."/>
            <person name="Larimer J."/>
            <person name="Lui A."/>
            <person name="MacDonald P.J.P."/>
            <person name="McCowen C."/>
            <person name="Montmayeur A."/>
            <person name="Murphy C."/>
            <person name="Neiman D."/>
            <person name="Pearson M."/>
            <person name="Priest M."/>
            <person name="Roberts A."/>
            <person name="Saif S."/>
            <person name="Shea T."/>
            <person name="Sisk P."/>
            <person name="Stolte C."/>
            <person name="Sykes S."/>
            <person name="Wortman J."/>
            <person name="Nusbaum C."/>
            <person name="Birren B."/>
        </authorList>
    </citation>
    <scope>NUCLEOTIDE SEQUENCE [LARGE SCALE GENOMIC DNA]</scope>
    <source>
        <strain evidence="2 3">CCUG 37842</strain>
    </source>
</reference>